<keyword evidence="4" id="KW-1185">Reference proteome</keyword>
<proteinExistence type="predicted"/>
<dbReference type="PANTHER" id="PTHR40758:SF1">
    <property type="entry name" value="CONSERVED PROTEIN"/>
    <property type="match status" value="1"/>
</dbReference>
<feature type="domain" description="MDMPI C-terminal" evidence="1">
    <location>
        <begin position="148"/>
        <end position="255"/>
    </location>
</feature>
<dbReference type="InterPro" id="IPR024344">
    <property type="entry name" value="MDMPI_metal-binding"/>
</dbReference>
<dbReference type="PANTHER" id="PTHR40758">
    <property type="entry name" value="CONSERVED PROTEIN"/>
    <property type="match status" value="1"/>
</dbReference>
<feature type="domain" description="Mycothiol-dependent maleylpyruvate isomerase metal-binding" evidence="2">
    <location>
        <begin position="11"/>
        <end position="134"/>
    </location>
</feature>
<protein>
    <submittedName>
        <fullName evidence="3">Maleylpyruvate isomerase family mycothiol-dependent enzyme</fullName>
    </submittedName>
</protein>
<reference evidence="4" key="1">
    <citation type="journal article" date="2019" name="Int. J. Syst. Evol. Microbiol.">
        <title>The Global Catalogue of Microorganisms (GCM) 10K type strain sequencing project: providing services to taxonomists for standard genome sequencing and annotation.</title>
        <authorList>
            <consortium name="The Broad Institute Genomics Platform"/>
            <consortium name="The Broad Institute Genome Sequencing Center for Infectious Disease"/>
            <person name="Wu L."/>
            <person name="Ma J."/>
        </authorList>
    </citation>
    <scope>NUCLEOTIDE SEQUENCE [LARGE SCALE GENOMIC DNA]</scope>
    <source>
        <strain evidence="4">JCM 17460</strain>
    </source>
</reference>
<dbReference type="RefSeq" id="WP_218233402.1">
    <property type="nucleotide sequence ID" value="NZ_BAABBB010000018.1"/>
</dbReference>
<dbReference type="InterPro" id="IPR010872">
    <property type="entry name" value="MDMPI_C-term_domain"/>
</dbReference>
<organism evidence="3 4">
    <name type="scientific">Nocardioides daeguensis</name>
    <dbReference type="NCBI Taxonomy" id="908359"/>
    <lineage>
        <taxon>Bacteria</taxon>
        <taxon>Bacillati</taxon>
        <taxon>Actinomycetota</taxon>
        <taxon>Actinomycetes</taxon>
        <taxon>Propionibacteriales</taxon>
        <taxon>Nocardioidaceae</taxon>
        <taxon>Nocardioides</taxon>
    </lineage>
</organism>
<dbReference type="GO" id="GO:0016853">
    <property type="term" value="F:isomerase activity"/>
    <property type="evidence" value="ECO:0007669"/>
    <property type="project" value="UniProtKB-KW"/>
</dbReference>
<dbReference type="EMBL" id="BAABBB010000018">
    <property type="protein sequence ID" value="GAA3544379.1"/>
    <property type="molecule type" value="Genomic_DNA"/>
</dbReference>
<sequence>MTRLDAVAYLTHIRTESARFAEVLEACPPDTRVPSCPDWDAADLAWHLTGVQHFWEHVISHRPAPPETYTEPERPATYAEVLATFRATHAAFVATLEAADPADPAWSWSTPDDQRVAFTYRRQAHEALIHRLDAELTAGQVTDLPAALATDGVEEALAVMYGALPPWGRFDPYPRYAEFRATDTATSIWVQVGTFSGTSPEGKVYDGEPDQHVVVAPGSPADLIVTGTAADLDAWLWHRGSADRVRITGDDAVRAHVAMVLGQAID</sequence>
<dbReference type="Pfam" id="PF11716">
    <property type="entry name" value="MDMPI_N"/>
    <property type="match status" value="1"/>
</dbReference>
<dbReference type="Proteomes" id="UP001500301">
    <property type="component" value="Unassembled WGS sequence"/>
</dbReference>
<comment type="caution">
    <text evidence="3">The sequence shown here is derived from an EMBL/GenBank/DDBJ whole genome shotgun (WGS) entry which is preliminary data.</text>
</comment>
<accession>A0ABP6W0W0</accession>
<dbReference type="NCBIfam" id="TIGR03083">
    <property type="entry name" value="maleylpyruvate isomerase family mycothiol-dependent enzyme"/>
    <property type="match status" value="1"/>
</dbReference>
<name>A0ABP6W0W0_9ACTN</name>
<evidence type="ECO:0000259" key="2">
    <source>
        <dbReference type="Pfam" id="PF11716"/>
    </source>
</evidence>
<dbReference type="Pfam" id="PF07398">
    <property type="entry name" value="MDMPI_C"/>
    <property type="match status" value="1"/>
</dbReference>
<keyword evidence="3" id="KW-0413">Isomerase</keyword>
<dbReference type="InterPro" id="IPR017517">
    <property type="entry name" value="Maleyloyr_isom"/>
</dbReference>
<evidence type="ECO:0000259" key="1">
    <source>
        <dbReference type="Pfam" id="PF07398"/>
    </source>
</evidence>
<gene>
    <name evidence="3" type="ORF">GCM10022263_34330</name>
</gene>
<evidence type="ECO:0000313" key="3">
    <source>
        <dbReference type="EMBL" id="GAA3544379.1"/>
    </source>
</evidence>
<evidence type="ECO:0000313" key="4">
    <source>
        <dbReference type="Proteomes" id="UP001500301"/>
    </source>
</evidence>